<evidence type="ECO:0000313" key="5">
    <source>
        <dbReference type="Ensembl" id="ENSFHEP00000031362.1"/>
    </source>
</evidence>
<dbReference type="PANTHER" id="PTHR45832:SF3">
    <property type="entry name" value="NON-SPECIFIC SERINE_THREONINE PROTEIN KINASE"/>
    <property type="match status" value="1"/>
</dbReference>
<feature type="domain" description="Protein kinase" evidence="4">
    <location>
        <begin position="1"/>
        <end position="92"/>
    </location>
</feature>
<accession>A0A3Q2QW16</accession>
<keyword evidence="3" id="KW-0067">ATP-binding</keyword>
<keyword evidence="2" id="KW-0547">Nucleotide-binding</keyword>
<dbReference type="STRING" id="8078.ENSFHEP00000031362"/>
<evidence type="ECO:0000256" key="1">
    <source>
        <dbReference type="ARBA" id="ARBA00012513"/>
    </source>
</evidence>
<dbReference type="InterPro" id="IPR011009">
    <property type="entry name" value="Kinase-like_dom_sf"/>
</dbReference>
<evidence type="ECO:0000259" key="4">
    <source>
        <dbReference type="PROSITE" id="PS50011"/>
    </source>
</evidence>
<name>A0A3Q2QW16_FUNHE</name>
<dbReference type="InterPro" id="IPR000719">
    <property type="entry name" value="Prot_kinase_dom"/>
</dbReference>
<dbReference type="Proteomes" id="UP000265000">
    <property type="component" value="Unplaced"/>
</dbReference>
<dbReference type="PROSITE" id="PS50011">
    <property type="entry name" value="PROTEIN_KINASE_DOM"/>
    <property type="match status" value="1"/>
</dbReference>
<dbReference type="GO" id="GO:0005524">
    <property type="term" value="F:ATP binding"/>
    <property type="evidence" value="ECO:0007669"/>
    <property type="project" value="UniProtKB-KW"/>
</dbReference>
<keyword evidence="6" id="KW-1185">Reference proteome</keyword>
<proteinExistence type="predicted"/>
<evidence type="ECO:0000313" key="6">
    <source>
        <dbReference type="Proteomes" id="UP000265000"/>
    </source>
</evidence>
<reference evidence="5" key="1">
    <citation type="submission" date="2025-08" db="UniProtKB">
        <authorList>
            <consortium name="Ensembl"/>
        </authorList>
    </citation>
    <scope>IDENTIFICATION</scope>
</reference>
<evidence type="ECO:0000256" key="2">
    <source>
        <dbReference type="ARBA" id="ARBA00022741"/>
    </source>
</evidence>
<dbReference type="Pfam" id="PF00069">
    <property type="entry name" value="Pkinase"/>
    <property type="match status" value="1"/>
</dbReference>
<reference evidence="5" key="2">
    <citation type="submission" date="2025-09" db="UniProtKB">
        <authorList>
            <consortium name="Ensembl"/>
        </authorList>
    </citation>
    <scope>IDENTIFICATION</scope>
</reference>
<dbReference type="PANTHER" id="PTHR45832">
    <property type="entry name" value="SERINE/THREONINE-PROTEIN KINASE SAMKA-RELATED-RELATED"/>
    <property type="match status" value="1"/>
</dbReference>
<dbReference type="EC" id="2.7.11.1" evidence="1"/>
<sequence length="115" mass="12995">MAPEVISKSPYGTEVDVWSMGIMVVEMVDGEPPYFSETPVAAMKRLRDELAPTVRNVSQVISPVLKDFLDRMLTRDPLERASATDLLEHPFLLQSGSPQCLVPLVEQYRKRMSRC</sequence>
<dbReference type="SUPFAM" id="SSF56112">
    <property type="entry name" value="Protein kinase-like (PK-like)"/>
    <property type="match status" value="1"/>
</dbReference>
<dbReference type="InterPro" id="IPR051931">
    <property type="entry name" value="PAK3-like"/>
</dbReference>
<dbReference type="Ensembl" id="ENSFHET00000023714.1">
    <property type="protein sequence ID" value="ENSFHEP00000031362.1"/>
    <property type="gene ID" value="ENSFHEG00000017204.1"/>
</dbReference>
<organism evidence="5 6">
    <name type="scientific">Fundulus heteroclitus</name>
    <name type="common">Killifish</name>
    <name type="synonym">Mummichog</name>
    <dbReference type="NCBI Taxonomy" id="8078"/>
    <lineage>
        <taxon>Eukaryota</taxon>
        <taxon>Metazoa</taxon>
        <taxon>Chordata</taxon>
        <taxon>Craniata</taxon>
        <taxon>Vertebrata</taxon>
        <taxon>Euteleostomi</taxon>
        <taxon>Actinopterygii</taxon>
        <taxon>Neopterygii</taxon>
        <taxon>Teleostei</taxon>
        <taxon>Neoteleostei</taxon>
        <taxon>Acanthomorphata</taxon>
        <taxon>Ovalentaria</taxon>
        <taxon>Atherinomorphae</taxon>
        <taxon>Cyprinodontiformes</taxon>
        <taxon>Fundulidae</taxon>
        <taxon>Fundulus</taxon>
    </lineage>
</organism>
<evidence type="ECO:0000256" key="3">
    <source>
        <dbReference type="ARBA" id="ARBA00022840"/>
    </source>
</evidence>
<dbReference type="GeneTree" id="ENSGT00940000156528"/>
<protein>
    <recommendedName>
        <fullName evidence="1">non-specific serine/threonine protein kinase</fullName>
        <ecNumber evidence="1">2.7.11.1</ecNumber>
    </recommendedName>
</protein>
<dbReference type="AlphaFoldDB" id="A0A3Q2QW16"/>
<dbReference type="GO" id="GO:0004674">
    <property type="term" value="F:protein serine/threonine kinase activity"/>
    <property type="evidence" value="ECO:0007669"/>
    <property type="project" value="UniProtKB-EC"/>
</dbReference>
<dbReference type="Gene3D" id="1.10.510.10">
    <property type="entry name" value="Transferase(Phosphotransferase) domain 1"/>
    <property type="match status" value="1"/>
</dbReference>